<proteinExistence type="predicted"/>
<evidence type="ECO:0000313" key="3">
    <source>
        <dbReference type="Proteomes" id="UP000440694"/>
    </source>
</evidence>
<keyword evidence="3" id="KW-1185">Reference proteome</keyword>
<dbReference type="Pfam" id="PF07475">
    <property type="entry name" value="Hpr_kinase_C"/>
    <property type="match status" value="1"/>
</dbReference>
<gene>
    <name evidence="2" type="ORF">GIW81_14230</name>
</gene>
<dbReference type="AlphaFoldDB" id="A0A6I3KM36"/>
<dbReference type="InterPro" id="IPR027417">
    <property type="entry name" value="P-loop_NTPase"/>
</dbReference>
<sequence length="145" mass="15059">MTTHGTAIAVAGRAALIVGPSGSGKSDLALRCLALAPSPLLPEPARLVADDRVILSPQAGRLRVSAPATIRDRLEVRGMGILDIHCVESADLVLVVELAQAEAIERLPDPPPQSAFLGVSLPVLRLAPFEASAPVKLLLALARAQ</sequence>
<dbReference type="InterPro" id="IPR011104">
    <property type="entry name" value="Hpr_kin/Pase_C"/>
</dbReference>
<dbReference type="SUPFAM" id="SSF53795">
    <property type="entry name" value="PEP carboxykinase-like"/>
    <property type="match status" value="1"/>
</dbReference>
<dbReference type="Proteomes" id="UP000440694">
    <property type="component" value="Unassembled WGS sequence"/>
</dbReference>
<dbReference type="EMBL" id="WMBQ01000002">
    <property type="protein sequence ID" value="MTD95493.1"/>
    <property type="molecule type" value="Genomic_DNA"/>
</dbReference>
<dbReference type="Gene3D" id="3.40.50.300">
    <property type="entry name" value="P-loop containing nucleotide triphosphate hydrolases"/>
    <property type="match status" value="1"/>
</dbReference>
<dbReference type="GO" id="GO:0005524">
    <property type="term" value="F:ATP binding"/>
    <property type="evidence" value="ECO:0007669"/>
    <property type="project" value="InterPro"/>
</dbReference>
<feature type="domain" description="HPr kinase/phosphorylase C-terminal" evidence="1">
    <location>
        <begin position="2"/>
        <end position="126"/>
    </location>
</feature>
<dbReference type="GO" id="GO:0000155">
    <property type="term" value="F:phosphorelay sensor kinase activity"/>
    <property type="evidence" value="ECO:0007669"/>
    <property type="project" value="InterPro"/>
</dbReference>
<comment type="caution">
    <text evidence="2">The sequence shown here is derived from an EMBL/GenBank/DDBJ whole genome shotgun (WGS) entry which is preliminary data.</text>
</comment>
<name>A0A6I3KM36_9HYPH</name>
<organism evidence="2 3">
    <name type="scientific">Hyphomicrobium album</name>
    <dbReference type="NCBI Taxonomy" id="2665159"/>
    <lineage>
        <taxon>Bacteria</taxon>
        <taxon>Pseudomonadati</taxon>
        <taxon>Pseudomonadota</taxon>
        <taxon>Alphaproteobacteria</taxon>
        <taxon>Hyphomicrobiales</taxon>
        <taxon>Hyphomicrobiaceae</taxon>
        <taxon>Hyphomicrobium</taxon>
    </lineage>
</organism>
<dbReference type="GO" id="GO:0006109">
    <property type="term" value="P:regulation of carbohydrate metabolic process"/>
    <property type="evidence" value="ECO:0007669"/>
    <property type="project" value="InterPro"/>
</dbReference>
<evidence type="ECO:0000259" key="1">
    <source>
        <dbReference type="Pfam" id="PF07475"/>
    </source>
</evidence>
<protein>
    <submittedName>
        <fullName evidence="2">Aldolase</fullName>
    </submittedName>
</protein>
<evidence type="ECO:0000313" key="2">
    <source>
        <dbReference type="EMBL" id="MTD95493.1"/>
    </source>
</evidence>
<reference evidence="2 3" key="1">
    <citation type="submission" date="2019-11" db="EMBL/GenBank/DDBJ databases">
        <title>Identification of a novel strain.</title>
        <authorList>
            <person name="Xu Q."/>
            <person name="Wang G."/>
        </authorList>
    </citation>
    <scope>NUCLEOTIDE SEQUENCE [LARGE SCALE GENOMIC DNA]</scope>
    <source>
        <strain evidence="3">xq</strain>
    </source>
</reference>
<accession>A0A6I3KM36</accession>
<dbReference type="CDD" id="cd01918">
    <property type="entry name" value="HprK_C"/>
    <property type="match status" value="1"/>
</dbReference>